<dbReference type="SUPFAM" id="SSF53850">
    <property type="entry name" value="Periplasmic binding protein-like II"/>
    <property type="match status" value="1"/>
</dbReference>
<feature type="chain" id="PRO_5039343397" evidence="4">
    <location>
        <begin position="30"/>
        <end position="269"/>
    </location>
</feature>
<protein>
    <submittedName>
        <fullName evidence="6">Glutamate transport system substrate-binding protein</fullName>
    </submittedName>
</protein>
<feature type="domain" description="Solute-binding protein family 3/N-terminal" evidence="5">
    <location>
        <begin position="40"/>
        <end position="249"/>
    </location>
</feature>
<keyword evidence="2" id="KW-0813">Transport</keyword>
<proteinExistence type="inferred from homology"/>
<dbReference type="GO" id="GO:0030288">
    <property type="term" value="C:outer membrane-bounded periplasmic space"/>
    <property type="evidence" value="ECO:0007669"/>
    <property type="project" value="TreeGrafter"/>
</dbReference>
<reference evidence="6 7" key="1">
    <citation type="submission" date="2020-08" db="EMBL/GenBank/DDBJ databases">
        <title>Sequencing the genomes of 1000 actinobacteria strains.</title>
        <authorList>
            <person name="Klenk H.-P."/>
        </authorList>
    </citation>
    <scope>NUCLEOTIDE SEQUENCE [LARGE SCALE GENOMIC DNA]</scope>
    <source>
        <strain evidence="6 7">DSM 45784</strain>
    </source>
</reference>
<evidence type="ECO:0000256" key="4">
    <source>
        <dbReference type="SAM" id="SignalP"/>
    </source>
</evidence>
<dbReference type="GO" id="GO:0005576">
    <property type="term" value="C:extracellular region"/>
    <property type="evidence" value="ECO:0007669"/>
    <property type="project" value="TreeGrafter"/>
</dbReference>
<evidence type="ECO:0000313" key="6">
    <source>
        <dbReference type="EMBL" id="MBB4705376.1"/>
    </source>
</evidence>
<dbReference type="AlphaFoldDB" id="A0A7W7DEX5"/>
<dbReference type="InterPro" id="IPR001638">
    <property type="entry name" value="Solute-binding_3/MltF_N"/>
</dbReference>
<accession>A0A7W7DEX5</accession>
<dbReference type="InterPro" id="IPR051455">
    <property type="entry name" value="Bact_solute-bind_prot3"/>
</dbReference>
<evidence type="ECO:0000259" key="5">
    <source>
        <dbReference type="SMART" id="SM00062"/>
    </source>
</evidence>
<dbReference type="PANTHER" id="PTHR30085:SF6">
    <property type="entry name" value="ABC TRANSPORTER GLUTAMINE-BINDING PROTEIN GLNH"/>
    <property type="match status" value="1"/>
</dbReference>
<comment type="similarity">
    <text evidence="1">Belongs to the bacterial solute-binding protein 3 family.</text>
</comment>
<dbReference type="RefSeq" id="WP_184887025.1">
    <property type="nucleotide sequence ID" value="NZ_BOOV01000020.1"/>
</dbReference>
<dbReference type="PROSITE" id="PS51257">
    <property type="entry name" value="PROKAR_LIPOPROTEIN"/>
    <property type="match status" value="1"/>
</dbReference>
<organism evidence="6 7">
    <name type="scientific">Sphaerisporangium siamense</name>
    <dbReference type="NCBI Taxonomy" id="795645"/>
    <lineage>
        <taxon>Bacteria</taxon>
        <taxon>Bacillati</taxon>
        <taxon>Actinomycetota</taxon>
        <taxon>Actinomycetes</taxon>
        <taxon>Streptosporangiales</taxon>
        <taxon>Streptosporangiaceae</taxon>
        <taxon>Sphaerisporangium</taxon>
    </lineage>
</organism>
<keyword evidence="7" id="KW-1185">Reference proteome</keyword>
<evidence type="ECO:0000256" key="3">
    <source>
        <dbReference type="ARBA" id="ARBA00022729"/>
    </source>
</evidence>
<feature type="signal peptide" evidence="4">
    <location>
        <begin position="1"/>
        <end position="29"/>
    </location>
</feature>
<sequence>MTLPARPSPARRRPRAGVAALVMALPTAAAVLTACGGHGTLVVGVREGRPGLAERSASGVYEGFEIEVAGYVARRLGYRDDQVSYVTAPASPPADLTMGVPVPRDGAGTVAGPYLVSGQDVLAPAGDLSVRGLRDLSQKRVCTAAPGPLVDRFGAAWQRAFLITSTVEDCARMLFSRRVSAVTGDAAVLAGLAAASPGAFRVLGRPFTRESQGIAVTGDDLRRRVEDALRAMFDDGSWRRAVIRHLGSLAAKYPSPPALRPHVGPRAAP</sequence>
<name>A0A7W7DEX5_9ACTN</name>
<dbReference type="EMBL" id="JACHND010000001">
    <property type="protein sequence ID" value="MBB4705376.1"/>
    <property type="molecule type" value="Genomic_DNA"/>
</dbReference>
<dbReference type="GO" id="GO:0006865">
    <property type="term" value="P:amino acid transport"/>
    <property type="evidence" value="ECO:0007669"/>
    <property type="project" value="TreeGrafter"/>
</dbReference>
<gene>
    <name evidence="6" type="ORF">BJ982_006920</name>
</gene>
<keyword evidence="3 4" id="KW-0732">Signal</keyword>
<dbReference type="SMART" id="SM00062">
    <property type="entry name" value="PBPb"/>
    <property type="match status" value="1"/>
</dbReference>
<evidence type="ECO:0000256" key="2">
    <source>
        <dbReference type="ARBA" id="ARBA00022448"/>
    </source>
</evidence>
<dbReference type="Gene3D" id="3.40.190.10">
    <property type="entry name" value="Periplasmic binding protein-like II"/>
    <property type="match status" value="3"/>
</dbReference>
<comment type="caution">
    <text evidence="6">The sequence shown here is derived from an EMBL/GenBank/DDBJ whole genome shotgun (WGS) entry which is preliminary data.</text>
</comment>
<evidence type="ECO:0000256" key="1">
    <source>
        <dbReference type="ARBA" id="ARBA00010333"/>
    </source>
</evidence>
<dbReference type="Proteomes" id="UP000542210">
    <property type="component" value="Unassembled WGS sequence"/>
</dbReference>
<dbReference type="PANTHER" id="PTHR30085">
    <property type="entry name" value="AMINO ACID ABC TRANSPORTER PERMEASE"/>
    <property type="match status" value="1"/>
</dbReference>
<evidence type="ECO:0000313" key="7">
    <source>
        <dbReference type="Proteomes" id="UP000542210"/>
    </source>
</evidence>